<evidence type="ECO:0000256" key="2">
    <source>
        <dbReference type="ARBA" id="ARBA00023015"/>
    </source>
</evidence>
<evidence type="ECO:0000313" key="5">
    <source>
        <dbReference type="EMBL" id="QDV87810.1"/>
    </source>
</evidence>
<dbReference type="SUPFAM" id="SSF46785">
    <property type="entry name" value="Winged helix' DNA-binding domain"/>
    <property type="match status" value="1"/>
</dbReference>
<accession>A0ABX5Y0J8</accession>
<dbReference type="InterPro" id="IPR036388">
    <property type="entry name" value="WH-like_DNA-bd_sf"/>
</dbReference>
<keyword evidence="4" id="KW-0804">Transcription</keyword>
<dbReference type="EMBL" id="CP036432">
    <property type="protein sequence ID" value="QDV87810.1"/>
    <property type="molecule type" value="Genomic_DNA"/>
</dbReference>
<evidence type="ECO:0000256" key="4">
    <source>
        <dbReference type="ARBA" id="ARBA00023163"/>
    </source>
</evidence>
<dbReference type="InterPro" id="IPR005650">
    <property type="entry name" value="BlaI_family"/>
</dbReference>
<keyword evidence="6" id="KW-1185">Reference proteome</keyword>
<sequence length="158" mass="18223">MIAESEPVDSENYRCSIQPFELQCQPEAEMVEPLGELQSAVMQILWEHGQSTVAEVHEHLSQDREIAYTTVATVLRRMEAREIVSHELHGRTFVYSALLDERTAGNSLVGTLLDNMFRGKASRLVSHLLDREELDPVELQEIKRLINEHEKRKRSKDR</sequence>
<keyword evidence="2" id="KW-0805">Transcription regulation</keyword>
<comment type="similarity">
    <text evidence="1">Belongs to the BlaI transcriptional regulatory family.</text>
</comment>
<name>A0ABX5Y0J8_9BACT</name>
<gene>
    <name evidence="5" type="primary">blaI_7</name>
    <name evidence="5" type="ORF">TBK1r_68420</name>
</gene>
<evidence type="ECO:0000313" key="6">
    <source>
        <dbReference type="Proteomes" id="UP000318081"/>
    </source>
</evidence>
<dbReference type="Gene3D" id="1.10.10.10">
    <property type="entry name" value="Winged helix-like DNA-binding domain superfamily/Winged helix DNA-binding domain"/>
    <property type="match status" value="1"/>
</dbReference>
<dbReference type="Pfam" id="PF03965">
    <property type="entry name" value="Penicillinase_R"/>
    <property type="match status" value="1"/>
</dbReference>
<reference evidence="5 6" key="1">
    <citation type="submission" date="2019-02" db="EMBL/GenBank/DDBJ databases">
        <title>Deep-cultivation of Planctomycetes and their phenomic and genomic characterization uncovers novel biology.</title>
        <authorList>
            <person name="Wiegand S."/>
            <person name="Jogler M."/>
            <person name="Boedeker C."/>
            <person name="Pinto D."/>
            <person name="Vollmers J."/>
            <person name="Rivas-Marin E."/>
            <person name="Kohn T."/>
            <person name="Peeters S.H."/>
            <person name="Heuer A."/>
            <person name="Rast P."/>
            <person name="Oberbeckmann S."/>
            <person name="Bunk B."/>
            <person name="Jeske O."/>
            <person name="Meyerdierks A."/>
            <person name="Storesund J.E."/>
            <person name="Kallscheuer N."/>
            <person name="Luecker S."/>
            <person name="Lage O.M."/>
            <person name="Pohl T."/>
            <person name="Merkel B.J."/>
            <person name="Hornburger P."/>
            <person name="Mueller R.-W."/>
            <person name="Bruemmer F."/>
            <person name="Labrenz M."/>
            <person name="Spormann A.M."/>
            <person name="Op den Camp H."/>
            <person name="Overmann J."/>
            <person name="Amann R."/>
            <person name="Jetten M.S.M."/>
            <person name="Mascher T."/>
            <person name="Medema M.H."/>
            <person name="Devos D.P."/>
            <person name="Kaster A.-K."/>
            <person name="Ovreas L."/>
            <person name="Rohde M."/>
            <person name="Galperin M.Y."/>
            <person name="Jogler C."/>
        </authorList>
    </citation>
    <scope>NUCLEOTIDE SEQUENCE [LARGE SCALE GENOMIC DNA]</scope>
    <source>
        <strain evidence="5 6">TBK1r</strain>
    </source>
</reference>
<keyword evidence="3" id="KW-0238">DNA-binding</keyword>
<dbReference type="InterPro" id="IPR036390">
    <property type="entry name" value="WH_DNA-bd_sf"/>
</dbReference>
<dbReference type="Gene3D" id="1.10.4040.10">
    <property type="entry name" value="Penicillinase repressor domain"/>
    <property type="match status" value="1"/>
</dbReference>
<evidence type="ECO:0000256" key="3">
    <source>
        <dbReference type="ARBA" id="ARBA00023125"/>
    </source>
</evidence>
<evidence type="ECO:0000256" key="1">
    <source>
        <dbReference type="ARBA" id="ARBA00011046"/>
    </source>
</evidence>
<protein>
    <submittedName>
        <fullName evidence="5">Penicillinase repressor</fullName>
    </submittedName>
</protein>
<dbReference type="Proteomes" id="UP000318081">
    <property type="component" value="Chromosome"/>
</dbReference>
<proteinExistence type="inferred from homology"/>
<organism evidence="5 6">
    <name type="scientific">Stieleria magnilauensis</name>
    <dbReference type="NCBI Taxonomy" id="2527963"/>
    <lineage>
        <taxon>Bacteria</taxon>
        <taxon>Pseudomonadati</taxon>
        <taxon>Planctomycetota</taxon>
        <taxon>Planctomycetia</taxon>
        <taxon>Pirellulales</taxon>
        <taxon>Pirellulaceae</taxon>
        <taxon>Stieleria</taxon>
    </lineage>
</organism>